<dbReference type="Gene3D" id="3.30.720.50">
    <property type="match status" value="1"/>
</dbReference>
<evidence type="ECO:0000256" key="6">
    <source>
        <dbReference type="ARBA" id="ARBA00022679"/>
    </source>
</evidence>
<dbReference type="InterPro" id="IPR045322">
    <property type="entry name" value="HECTD1/TRIP12-like"/>
</dbReference>
<dbReference type="EMBL" id="JAPTSV010000004">
    <property type="protein sequence ID" value="KAJ1528775.1"/>
    <property type="molecule type" value="Genomic_DNA"/>
</dbReference>
<feature type="compositionally biased region" description="Low complexity" evidence="13">
    <location>
        <begin position="68"/>
        <end position="115"/>
    </location>
</feature>
<keyword evidence="7" id="KW-0227">DNA damage</keyword>
<evidence type="ECO:0000256" key="4">
    <source>
        <dbReference type="ARBA" id="ARBA00006331"/>
    </source>
</evidence>
<dbReference type="EC" id="2.3.2.26" evidence="12"/>
<feature type="region of interest" description="Disordered" evidence="13">
    <location>
        <begin position="1685"/>
        <end position="1732"/>
    </location>
</feature>
<dbReference type="InterPro" id="IPR000569">
    <property type="entry name" value="HECT_dom"/>
</dbReference>
<dbReference type="Pfam" id="PF00632">
    <property type="entry name" value="HECT"/>
    <property type="match status" value="1"/>
</dbReference>
<dbReference type="FunFam" id="1.25.10.10:FF:000689">
    <property type="entry name" value="HECT ubiquitin protein ligase family protein KAK"/>
    <property type="match status" value="1"/>
</dbReference>
<evidence type="ECO:0000256" key="12">
    <source>
        <dbReference type="RuleBase" id="RU369009"/>
    </source>
</evidence>
<feature type="compositionally biased region" description="Polar residues" evidence="13">
    <location>
        <begin position="13"/>
        <end position="24"/>
    </location>
</feature>
<protein>
    <recommendedName>
        <fullName evidence="12">E3 ubiquitin-protein ligase</fullName>
        <ecNumber evidence="12">2.3.2.26</ecNumber>
    </recommendedName>
</protein>
<dbReference type="PANTHER" id="PTHR45670:SF13">
    <property type="entry name" value="E3 UBIQUITIN-PROTEIN LIGASE TRIP12"/>
    <property type="match status" value="1"/>
</dbReference>
<sequence>MAEQPNCVFGGSESLNTALGGTNTARSRRKGSRKRPSSGGSASSSPDRWSARRKRGRQGQGQGQGLETATRSSRTASASAAAPAAASASASTASGTGSGSGSTAPAAIVPAAGRGRAARRKDSQTAPGGRSGSSTSVEVNSQSLESLPSSSRASSSSERRQSESRAHSTERTAKAKASSSNTTGSAASTSKGLKAKSGETASSTSGAGSGCQPKSTSRSRHPTGSQSSRANSKSKAQASAVETSSSSKSKKQKNKEPSSNRSRSRASLVDPLQESTTTGPSSSLSQSSQPADSSSASRPSSSSGIAAQTTTKSSRASRKRELAPEPSGSGSGRKYTLRSGGGTAAAASPPSSRAVPRKRAKVGTDSTKNLGTSHASGVKGKGKEEAAGSAAGAATAAADGGSGGPVLRRSTRSQANTGSCASTSRRTSRTGKLPLPSSATPTTAEGMSSGQGHHDAASGSQNGVPGGDDAGKGVPGSSSTAPAAAGGPSGLTGGAIDSESDDSEVGRLQALLEARGLPPHLLGALGPRMQHLLHRSMGANSAATKAQQQLTGLQAVGDEGQQLQAVIEMCQMLVMGNEDTLAGFPVKQVVPALIALLTMDHNFDIMNHACRALTYMMEALPRSSAAVVEAVPVFLEKLQVIQCMDVAEQSLTALEMLSRRHSKSILQHRGVEACLMYLDFFSINAQRAALCVTANCCQNLHVDEFHFVSQSLPLLAGRLVQQDKKSVESVCLAFSRLVDSFQNMPEKLQEIASPELLTNLQQLLVVSPPVISTGTFITVLRMLSIMCANCPDLALTLLRQNIAETLLYLLTGSGEISSDEVELVSRSPQELYEITCLIGELMPRLPSDGIFSVDALLDRPHGQVQDTVQWQWKDDRGLWHAYSSIDSRIIEAAHLTGEDEISLTMLGRTYTVDLHSMQQINEDTGTTRPVQRRLSPPTLCSSPAAAASNPTSPSAQSASSDSIDTTGSNSQSNFPSSYDARVACMREECGLAASFIRSLFSVLYEVYSSSAGPSVRVKCLRALLRMVYYASADLLKDVLKNQVVSSHIAGMMASQDLRIVVGALQMADILMTKLPHVFGTHFTREGVMHQIRLLADPSVPLGSSPPKSATCTPSPLPHATRPCSTASDLFNADQSIPLPPAPFGSLDQQQPGTSASASAPSSASASTSTSSYSMPILCAANPSSLVTVSGSSTSLQAGTSASSSNGLLPFLDGGANLLLGSSPPSQMPRYERPEPLLSSDDACSSSPSQLRLSDVLKRKRVNQKRAVGPSSRKTRQDDSSNLTTSMVHDLFTKATSLSNSGRSTPNSTSRSRFSGGSSKSFLASLNPARWGRSVNPTLSDRTFKDIQLSKSSSNPNLTAGNREKARSWVREQSSRFLETHCRLESNGPMHPATDILTRLTQAIHKLHHQRDESLSALTELRGILLESDVSPFEVNHSGLIKAMLQYLADETANTTGAMILQPDHSQRLRCFLNVFAGCPLDKSWSGIPPDWNPAPFSALVNKLSGCVSQLEQFPVKVHDLPAGTGTGRAGTSALKFFNTHQLKCNLQRHPDCQNLKQWKGGTVKIDPLALVQAIERYLVVRGYGRLRDKDAGDSDEENSEDDIDDTLAAVVISQGSARHKLQFLLGEHVLPYNMTVYQAVRQFSPAALNDQSETDTDTEAPLGNAGVWVQTHTIYYRPVPEEEPLTATVRPSASCSSTNASSNSSSSGRKGKGSSSKARKKTDDLWSEGSAPQVQSPLLPFLATQLPDSVTIQDASLPVLCLLRVLNALNRYWGTLYQFITYQPIIPQQDFVNSKVAAKASRQLQDPLVIMTGNLPPWLQQIALTCPFLFPFETRQLLLYVTCFDRDRALQRLLDSSPELSGTDSQERVTPRLDRRKRTVSREDILKQAEQVFQDLASSRALVEIQYENEVGTGLGPTLEFYALVSQELQRADLDLWYGERSLATETSPSYVHSAVGLFPAPFGRTTKVSQVAKVKSKFRFLGKLMAKAVMDSRMLDLPLSEALYRWLLGQETTLSLRDLQHVCPSVHRTLVQLQGVLRTKETLENSPDMTVQQIVESVDRLELDGCPIADLGLDLTLPGNSGIELRKGGKDITVTPHNLEEYCKLVVHWFLVEGVSRQMEALREGFETVFPLSHLRLFYPEELELIFCGSNQGSQNSSWDTKMLMECCRLDHGYTADSRAIRFLFEVLSSYTPREQRQFLQFITGSPRLPVGGFKSLSPPLTVVRKTLEPNMNPDDFLPSVMTCVNYLKLPDYSSVEVMRSKLNLAAQEGQHSFHLS</sequence>
<feature type="compositionally biased region" description="Low complexity" evidence="13">
    <location>
        <begin position="1307"/>
        <end position="1318"/>
    </location>
</feature>
<feature type="active site" description="Glycyl thioester intermediate" evidence="11">
    <location>
        <position position="2245"/>
    </location>
</feature>
<feature type="compositionally biased region" description="Low complexity" evidence="13">
    <location>
        <begin position="281"/>
        <end position="303"/>
    </location>
</feature>
<dbReference type="PROSITE" id="PS50237">
    <property type="entry name" value="HECT"/>
    <property type="match status" value="1"/>
</dbReference>
<keyword evidence="5" id="KW-0597">Phosphoprotein</keyword>
<feature type="domain" description="WWE" evidence="15">
    <location>
        <begin position="856"/>
        <end position="932"/>
    </location>
</feature>
<name>A0AAV7XTQ2_9NEOP</name>
<evidence type="ECO:0000259" key="15">
    <source>
        <dbReference type="PROSITE" id="PS50918"/>
    </source>
</evidence>
<feature type="domain" description="HECT" evidence="14">
    <location>
        <begin position="1882"/>
        <end position="2278"/>
    </location>
</feature>
<dbReference type="InterPro" id="IPR035983">
    <property type="entry name" value="Hect_E3_ubiquitin_ligase"/>
</dbReference>
<dbReference type="FunFam" id="3.90.1750.10:FF:000006">
    <property type="entry name" value="E3 ubiquitin-protein ligase TRIP12 isoform X1"/>
    <property type="match status" value="1"/>
</dbReference>
<feature type="region of interest" description="Disordered" evidence="13">
    <location>
        <begin position="1"/>
        <end position="503"/>
    </location>
</feature>
<dbReference type="PANTHER" id="PTHR45670">
    <property type="entry name" value="E3 UBIQUITIN-PROTEIN LIGASE TRIP12"/>
    <property type="match status" value="1"/>
</dbReference>
<evidence type="ECO:0000256" key="11">
    <source>
        <dbReference type="PROSITE-ProRule" id="PRU00104"/>
    </source>
</evidence>
<dbReference type="GO" id="GO:0000209">
    <property type="term" value="P:protein polyubiquitination"/>
    <property type="evidence" value="ECO:0007669"/>
    <property type="project" value="TreeGrafter"/>
</dbReference>
<feature type="region of interest" description="Disordered" evidence="13">
    <location>
        <begin position="1219"/>
        <end position="1318"/>
    </location>
</feature>
<feature type="region of interest" description="Disordered" evidence="13">
    <location>
        <begin position="922"/>
        <end position="974"/>
    </location>
</feature>
<dbReference type="InterPro" id="IPR037197">
    <property type="entry name" value="WWE_dom_sf"/>
</dbReference>
<evidence type="ECO:0000313" key="17">
    <source>
        <dbReference type="Proteomes" id="UP001075354"/>
    </source>
</evidence>
<dbReference type="FunFam" id="3.30.720.50:FF:000001">
    <property type="entry name" value="E3 ubiquitin-protein ligase TRIP12 isoform X1"/>
    <property type="match status" value="1"/>
</dbReference>
<comment type="similarity">
    <text evidence="4 12">Belongs to the UPL family. K-HECT subfamily.</text>
</comment>
<comment type="pathway">
    <text evidence="3 12">Protein modification; protein ubiquitination.</text>
</comment>
<dbReference type="SUPFAM" id="SSF117839">
    <property type="entry name" value="WWE domain"/>
    <property type="match status" value="1"/>
</dbReference>
<dbReference type="PROSITE" id="PS50918">
    <property type="entry name" value="WWE"/>
    <property type="match status" value="1"/>
</dbReference>
<feature type="compositionally biased region" description="Basic residues" evidence="13">
    <location>
        <begin position="1709"/>
        <end position="1720"/>
    </location>
</feature>
<evidence type="ECO:0000256" key="5">
    <source>
        <dbReference type="ARBA" id="ARBA00022553"/>
    </source>
</evidence>
<feature type="compositionally biased region" description="Low complexity" evidence="13">
    <location>
        <begin position="1235"/>
        <end position="1248"/>
    </location>
</feature>
<evidence type="ECO:0000256" key="2">
    <source>
        <dbReference type="ARBA" id="ARBA00004642"/>
    </source>
</evidence>
<feature type="compositionally biased region" description="Polar residues" evidence="13">
    <location>
        <begin position="412"/>
        <end position="421"/>
    </location>
</feature>
<keyword evidence="17" id="KW-1185">Reference proteome</keyword>
<keyword evidence="8 11" id="KW-0833">Ubl conjugation pathway</keyword>
<comment type="caution">
    <text evidence="16">The sequence shown here is derived from an EMBL/GenBank/DDBJ whole genome shotgun (WGS) entry which is preliminary data.</text>
</comment>
<feature type="compositionally biased region" description="Basic and acidic residues" evidence="13">
    <location>
        <begin position="157"/>
        <end position="173"/>
    </location>
</feature>
<dbReference type="Proteomes" id="UP001075354">
    <property type="component" value="Chromosome 4"/>
</dbReference>
<feature type="compositionally biased region" description="Low complexity" evidence="13">
    <location>
        <begin position="141"/>
        <end position="156"/>
    </location>
</feature>
<feature type="compositionally biased region" description="Basic residues" evidence="13">
    <location>
        <begin position="26"/>
        <end position="36"/>
    </location>
</feature>
<keyword evidence="10" id="KW-0539">Nucleus</keyword>
<proteinExistence type="inferred from homology"/>
<feature type="compositionally biased region" description="Polar residues" evidence="13">
    <location>
        <begin position="212"/>
        <end position="243"/>
    </location>
</feature>
<dbReference type="Pfam" id="PF25579">
    <property type="entry name" value="TPR_TRIP12_N"/>
    <property type="match status" value="1"/>
</dbReference>
<dbReference type="Pfam" id="PF02825">
    <property type="entry name" value="WWE"/>
    <property type="match status" value="1"/>
</dbReference>
<feature type="compositionally biased region" description="Polar residues" evidence="13">
    <location>
        <begin position="963"/>
        <end position="974"/>
    </location>
</feature>
<dbReference type="FunFam" id="3.30.2160.10:FF:000013">
    <property type="entry name" value="E3 ubiquitin-protein ligase TRIP12 isoform X1"/>
    <property type="match status" value="1"/>
</dbReference>
<feature type="compositionally biased region" description="Low complexity" evidence="13">
    <location>
        <begin position="1692"/>
        <end position="1708"/>
    </location>
</feature>
<feature type="compositionally biased region" description="Polar residues" evidence="13">
    <location>
        <begin position="437"/>
        <end position="451"/>
    </location>
</feature>
<organism evidence="16 17">
    <name type="scientific">Megalurothrips usitatus</name>
    <name type="common">bean blossom thrips</name>
    <dbReference type="NCBI Taxonomy" id="439358"/>
    <lineage>
        <taxon>Eukaryota</taxon>
        <taxon>Metazoa</taxon>
        <taxon>Ecdysozoa</taxon>
        <taxon>Arthropoda</taxon>
        <taxon>Hexapoda</taxon>
        <taxon>Insecta</taxon>
        <taxon>Pterygota</taxon>
        <taxon>Neoptera</taxon>
        <taxon>Paraneoptera</taxon>
        <taxon>Thysanoptera</taxon>
        <taxon>Terebrantia</taxon>
        <taxon>Thripoidea</taxon>
        <taxon>Thripidae</taxon>
        <taxon>Megalurothrips</taxon>
    </lineage>
</organism>
<dbReference type="InterPro" id="IPR018123">
    <property type="entry name" value="WWE-dom_subgr"/>
</dbReference>
<dbReference type="SUPFAM" id="SSF48371">
    <property type="entry name" value="ARM repeat"/>
    <property type="match status" value="1"/>
</dbReference>
<reference evidence="16" key="1">
    <citation type="submission" date="2022-12" db="EMBL/GenBank/DDBJ databases">
        <title>Chromosome-level genome assembly of the bean flower thrips Megalurothrips usitatus.</title>
        <authorList>
            <person name="Ma L."/>
            <person name="Liu Q."/>
            <person name="Li H."/>
            <person name="Cai W."/>
        </authorList>
    </citation>
    <scope>NUCLEOTIDE SEQUENCE</scope>
    <source>
        <strain evidence="16">Cailab_2022a</strain>
    </source>
</reference>
<evidence type="ECO:0000256" key="13">
    <source>
        <dbReference type="SAM" id="MobiDB-lite"/>
    </source>
</evidence>
<evidence type="ECO:0000256" key="9">
    <source>
        <dbReference type="ARBA" id="ARBA00023204"/>
    </source>
</evidence>
<evidence type="ECO:0000256" key="10">
    <source>
        <dbReference type="ARBA" id="ARBA00023242"/>
    </source>
</evidence>
<dbReference type="CDD" id="cd00078">
    <property type="entry name" value="HECTc"/>
    <property type="match status" value="1"/>
</dbReference>
<evidence type="ECO:0000256" key="8">
    <source>
        <dbReference type="ARBA" id="ARBA00022786"/>
    </source>
</evidence>
<dbReference type="SUPFAM" id="SSF56204">
    <property type="entry name" value="Hect, E3 ligase catalytic domain"/>
    <property type="match status" value="1"/>
</dbReference>
<feature type="compositionally biased region" description="Low complexity" evidence="13">
    <location>
        <begin position="387"/>
        <end position="399"/>
    </location>
</feature>
<comment type="subcellular location">
    <subcellularLocation>
        <location evidence="2">Nucleus</location>
        <location evidence="2">Nucleoplasm</location>
    </subcellularLocation>
</comment>
<accession>A0AAV7XTQ2</accession>
<dbReference type="Gene3D" id="3.30.2410.10">
    <property type="entry name" value="Hect, E3 ligase catalytic domain"/>
    <property type="match status" value="1"/>
</dbReference>
<evidence type="ECO:0000313" key="16">
    <source>
        <dbReference type="EMBL" id="KAJ1528775.1"/>
    </source>
</evidence>
<keyword evidence="9" id="KW-0234">DNA repair</keyword>
<dbReference type="InterPro" id="IPR057948">
    <property type="entry name" value="TPR_TRIP12_N"/>
</dbReference>
<feature type="compositionally biased region" description="Low complexity" evidence="13">
    <location>
        <begin position="37"/>
        <end position="48"/>
    </location>
</feature>
<dbReference type="GO" id="GO:0006281">
    <property type="term" value="P:DNA repair"/>
    <property type="evidence" value="ECO:0007669"/>
    <property type="project" value="UniProtKB-KW"/>
</dbReference>
<dbReference type="GO" id="GO:0061630">
    <property type="term" value="F:ubiquitin protein ligase activity"/>
    <property type="evidence" value="ECO:0007669"/>
    <property type="project" value="UniProtKB-UniRule"/>
</dbReference>
<feature type="compositionally biased region" description="Low complexity" evidence="13">
    <location>
        <begin position="175"/>
        <end position="191"/>
    </location>
</feature>
<feature type="compositionally biased region" description="Low complexity" evidence="13">
    <location>
        <begin position="475"/>
        <end position="486"/>
    </location>
</feature>
<evidence type="ECO:0000256" key="7">
    <source>
        <dbReference type="ARBA" id="ARBA00022763"/>
    </source>
</evidence>
<feature type="compositionally biased region" description="Low complexity" evidence="13">
    <location>
        <begin position="941"/>
        <end position="962"/>
    </location>
</feature>
<feature type="compositionally biased region" description="Low complexity" evidence="13">
    <location>
        <begin position="344"/>
        <end position="354"/>
    </location>
</feature>
<evidence type="ECO:0000256" key="3">
    <source>
        <dbReference type="ARBA" id="ARBA00004906"/>
    </source>
</evidence>
<feature type="region of interest" description="Disordered" evidence="13">
    <location>
        <begin position="1102"/>
        <end position="1124"/>
    </location>
</feature>
<feature type="region of interest" description="Disordered" evidence="13">
    <location>
        <begin position="1138"/>
        <end position="1166"/>
    </location>
</feature>
<feature type="compositionally biased region" description="Polar residues" evidence="13">
    <location>
        <begin position="304"/>
        <end position="314"/>
    </location>
</feature>
<dbReference type="GO" id="GO:0008270">
    <property type="term" value="F:zinc ion binding"/>
    <property type="evidence" value="ECO:0007669"/>
    <property type="project" value="InterPro"/>
</dbReference>
<dbReference type="SMART" id="SM00678">
    <property type="entry name" value="WWE"/>
    <property type="match status" value="1"/>
</dbReference>
<dbReference type="FunFam" id="3.30.2410.10:FF:000005">
    <property type="entry name" value="E3 ubiquitin-protein ligase TRIP12 isoform X1"/>
    <property type="match status" value="1"/>
</dbReference>
<dbReference type="InterPro" id="IPR011989">
    <property type="entry name" value="ARM-like"/>
</dbReference>
<keyword evidence="6 12" id="KW-0808">Transferase</keyword>
<feature type="compositionally biased region" description="Polar residues" evidence="13">
    <location>
        <begin position="364"/>
        <end position="374"/>
    </location>
</feature>
<dbReference type="Gene3D" id="3.90.1750.10">
    <property type="entry name" value="Hect, E3 ligase catalytic domains"/>
    <property type="match status" value="1"/>
</dbReference>
<dbReference type="GO" id="GO:0009966">
    <property type="term" value="P:regulation of signal transduction"/>
    <property type="evidence" value="ECO:0007669"/>
    <property type="project" value="UniProtKB-ARBA"/>
</dbReference>
<feature type="compositionally biased region" description="Low complexity" evidence="13">
    <location>
        <begin position="1153"/>
        <end position="1166"/>
    </location>
</feature>
<dbReference type="GO" id="GO:0043161">
    <property type="term" value="P:proteasome-mediated ubiquitin-dependent protein catabolic process"/>
    <property type="evidence" value="ECO:0007669"/>
    <property type="project" value="TreeGrafter"/>
</dbReference>
<gene>
    <name evidence="16" type="ORF">ONE63_007159</name>
</gene>
<evidence type="ECO:0000259" key="14">
    <source>
        <dbReference type="PROSITE" id="PS50237"/>
    </source>
</evidence>
<dbReference type="Gene3D" id="3.30.2160.10">
    <property type="entry name" value="Hect, E3 ligase catalytic domain"/>
    <property type="match status" value="1"/>
</dbReference>
<dbReference type="Gene3D" id="1.25.10.10">
    <property type="entry name" value="Leucine-rich Repeat Variant"/>
    <property type="match status" value="1"/>
</dbReference>
<dbReference type="SMART" id="SM00119">
    <property type="entry name" value="HECTc"/>
    <property type="match status" value="1"/>
</dbReference>
<feature type="compositionally biased region" description="Polar residues" evidence="13">
    <location>
        <begin position="1293"/>
        <end position="1306"/>
    </location>
</feature>
<dbReference type="InterPro" id="IPR004170">
    <property type="entry name" value="WWE_dom"/>
</dbReference>
<evidence type="ECO:0000256" key="1">
    <source>
        <dbReference type="ARBA" id="ARBA00000885"/>
    </source>
</evidence>
<dbReference type="GO" id="GO:0016607">
    <property type="term" value="C:nuclear speck"/>
    <property type="evidence" value="ECO:0007669"/>
    <property type="project" value="TreeGrafter"/>
</dbReference>
<comment type="catalytic activity">
    <reaction evidence="1 12">
        <text>S-ubiquitinyl-[E2 ubiquitin-conjugating enzyme]-L-cysteine + [acceptor protein]-L-lysine = [E2 ubiquitin-conjugating enzyme]-L-cysteine + N(6)-ubiquitinyl-[acceptor protein]-L-lysine.</text>
        <dbReference type="EC" id="2.3.2.26"/>
    </reaction>
</comment>
<dbReference type="InterPro" id="IPR016024">
    <property type="entry name" value="ARM-type_fold"/>
</dbReference>